<sequence>MSRISTYLPLVPSIRQWRPPSRRRARNANLPANPLPPKKFPRPLKRQASDAYDYFRSDPDDEWSTLPARKKAKAAGPARPKINGIKTTAPFRLPGTVIKAKITGMSATSERRVVTFLPPPLKAGKVEDLVKDVGSTGEEKCPQLVVPPRAPKRSRGSREYSPSKRTTSKRRRLSENSYPSPADSCLTPSEVSSPSSARSSAYPFPSPPTSDPVPNDDSEIHATVTVGDVSQSYPRTKSLMRQRKRGVDDLWNLLELPSCGIVYGDDQSASKELCVVIWEGQQEREG</sequence>
<dbReference type="OrthoDB" id="3271131at2759"/>
<keyword evidence="3" id="KW-1185">Reference proteome</keyword>
<gene>
    <name evidence="2" type="ORF">MVEN_01523700</name>
</gene>
<dbReference type="EMBL" id="JACAZI010000012">
    <property type="protein sequence ID" value="KAF7347667.1"/>
    <property type="molecule type" value="Genomic_DNA"/>
</dbReference>
<feature type="compositionally biased region" description="Low complexity" evidence="1">
    <location>
        <begin position="184"/>
        <end position="203"/>
    </location>
</feature>
<accession>A0A8H7CTH1</accession>
<feature type="region of interest" description="Disordered" evidence="1">
    <location>
        <begin position="135"/>
        <end position="219"/>
    </location>
</feature>
<organism evidence="2 3">
    <name type="scientific">Mycena venus</name>
    <dbReference type="NCBI Taxonomy" id="2733690"/>
    <lineage>
        <taxon>Eukaryota</taxon>
        <taxon>Fungi</taxon>
        <taxon>Dikarya</taxon>
        <taxon>Basidiomycota</taxon>
        <taxon>Agaricomycotina</taxon>
        <taxon>Agaricomycetes</taxon>
        <taxon>Agaricomycetidae</taxon>
        <taxon>Agaricales</taxon>
        <taxon>Marasmiineae</taxon>
        <taxon>Mycenaceae</taxon>
        <taxon>Mycena</taxon>
    </lineage>
</organism>
<evidence type="ECO:0000256" key="1">
    <source>
        <dbReference type="SAM" id="MobiDB-lite"/>
    </source>
</evidence>
<dbReference type="Proteomes" id="UP000620124">
    <property type="component" value="Unassembled WGS sequence"/>
</dbReference>
<evidence type="ECO:0000313" key="3">
    <source>
        <dbReference type="Proteomes" id="UP000620124"/>
    </source>
</evidence>
<feature type="region of interest" description="Disordered" evidence="1">
    <location>
        <begin position="63"/>
        <end position="87"/>
    </location>
</feature>
<protein>
    <submittedName>
        <fullName evidence="2">Uncharacterized protein</fullName>
    </submittedName>
</protein>
<proteinExistence type="predicted"/>
<dbReference type="AlphaFoldDB" id="A0A8H7CTH1"/>
<reference evidence="2" key="1">
    <citation type="submission" date="2020-05" db="EMBL/GenBank/DDBJ databases">
        <title>Mycena genomes resolve the evolution of fungal bioluminescence.</title>
        <authorList>
            <person name="Tsai I.J."/>
        </authorList>
    </citation>
    <scope>NUCLEOTIDE SEQUENCE</scope>
    <source>
        <strain evidence="2">CCC161011</strain>
    </source>
</reference>
<evidence type="ECO:0000313" key="2">
    <source>
        <dbReference type="EMBL" id="KAF7347667.1"/>
    </source>
</evidence>
<name>A0A8H7CTH1_9AGAR</name>
<feature type="region of interest" description="Disordered" evidence="1">
    <location>
        <begin position="15"/>
        <end position="46"/>
    </location>
</feature>
<comment type="caution">
    <text evidence="2">The sequence shown here is derived from an EMBL/GenBank/DDBJ whole genome shotgun (WGS) entry which is preliminary data.</text>
</comment>